<dbReference type="InterPro" id="IPR050259">
    <property type="entry name" value="SDR"/>
</dbReference>
<proteinExistence type="inferred from homology"/>
<dbReference type="InterPro" id="IPR002347">
    <property type="entry name" value="SDR_fam"/>
</dbReference>
<comment type="caution">
    <text evidence="3">The sequence shown here is derived from an EMBL/GenBank/DDBJ whole genome shotgun (WGS) entry which is preliminary data.</text>
</comment>
<dbReference type="FunFam" id="3.40.50.720:FF:000084">
    <property type="entry name" value="Short-chain dehydrogenase reductase"/>
    <property type="match status" value="1"/>
</dbReference>
<dbReference type="PRINTS" id="PR00081">
    <property type="entry name" value="GDHRDH"/>
</dbReference>
<dbReference type="RefSeq" id="WP_245900654.1">
    <property type="nucleotide sequence ID" value="NZ_QJSX01000002.1"/>
</dbReference>
<dbReference type="InterPro" id="IPR036291">
    <property type="entry name" value="NAD(P)-bd_dom_sf"/>
</dbReference>
<name>A0A318SMC3_9DEIO</name>
<dbReference type="Proteomes" id="UP000248326">
    <property type="component" value="Unassembled WGS sequence"/>
</dbReference>
<dbReference type="AlphaFoldDB" id="A0A318SMC3"/>
<protein>
    <submittedName>
        <fullName evidence="3">Dihydropteridine reductase</fullName>
    </submittedName>
</protein>
<dbReference type="PANTHER" id="PTHR42879:SF2">
    <property type="entry name" value="3-OXOACYL-[ACYL-CARRIER-PROTEIN] REDUCTASE FABG"/>
    <property type="match status" value="1"/>
</dbReference>
<gene>
    <name evidence="3" type="ORF">DES52_102199</name>
</gene>
<dbReference type="Pfam" id="PF00106">
    <property type="entry name" value="adh_short"/>
    <property type="match status" value="1"/>
</dbReference>
<reference evidence="3 4" key="1">
    <citation type="submission" date="2018-06" db="EMBL/GenBank/DDBJ databases">
        <title>Genomic Encyclopedia of Type Strains, Phase IV (KMG-IV): sequencing the most valuable type-strain genomes for metagenomic binning, comparative biology and taxonomic classification.</title>
        <authorList>
            <person name="Goeker M."/>
        </authorList>
    </citation>
    <scope>NUCLEOTIDE SEQUENCE [LARGE SCALE GENOMIC DNA]</scope>
    <source>
        <strain evidence="3 4">DSM 18048</strain>
    </source>
</reference>
<evidence type="ECO:0000313" key="4">
    <source>
        <dbReference type="Proteomes" id="UP000248326"/>
    </source>
</evidence>
<evidence type="ECO:0000313" key="3">
    <source>
        <dbReference type="EMBL" id="PYE55833.1"/>
    </source>
</evidence>
<dbReference type="PANTHER" id="PTHR42879">
    <property type="entry name" value="3-OXOACYL-(ACYL-CARRIER-PROTEIN) REDUCTASE"/>
    <property type="match status" value="1"/>
</dbReference>
<organism evidence="3 4">
    <name type="scientific">Deinococcus yavapaiensis KR-236</name>
    <dbReference type="NCBI Taxonomy" id="694435"/>
    <lineage>
        <taxon>Bacteria</taxon>
        <taxon>Thermotogati</taxon>
        <taxon>Deinococcota</taxon>
        <taxon>Deinococci</taxon>
        <taxon>Deinococcales</taxon>
        <taxon>Deinococcaceae</taxon>
        <taxon>Deinococcus</taxon>
    </lineage>
</organism>
<evidence type="ECO:0000256" key="1">
    <source>
        <dbReference type="ARBA" id="ARBA00006484"/>
    </source>
</evidence>
<dbReference type="NCBIfam" id="NF012208">
    <property type="entry name" value="SDR_dihy_bifunc"/>
    <property type="match status" value="1"/>
</dbReference>
<dbReference type="EMBL" id="QJSX01000002">
    <property type="protein sequence ID" value="PYE55833.1"/>
    <property type="molecule type" value="Genomic_DNA"/>
</dbReference>
<dbReference type="Gene3D" id="3.40.50.720">
    <property type="entry name" value="NAD(P)-binding Rossmann-like Domain"/>
    <property type="match status" value="1"/>
</dbReference>
<dbReference type="PRINTS" id="PR00080">
    <property type="entry name" value="SDRFAMILY"/>
</dbReference>
<evidence type="ECO:0000256" key="2">
    <source>
        <dbReference type="RuleBase" id="RU000363"/>
    </source>
</evidence>
<accession>A0A318SMC3</accession>
<comment type="similarity">
    <text evidence="1 2">Belongs to the short-chain dehydrogenases/reductases (SDR) family.</text>
</comment>
<sequence>MSTLEASAVSTALVTGAARGIGRGIALGLAERGHDVAVHFRGSADDARETARRVEALGRRAILVRGDLTVPDDARRVVEEAQAALGSLGVLVNVVGNYVKKPWWETTPEEWRDMLDSNFTATFSTCCAAVPLMRAQKFGRIVNFGMAGAANLLARPGIVPYVAAKSGVVVLTKAIAKTEAPHGITANVVAPGVIETSVSQPVTDIPAGRLGTVEEVVDAVLFFVGASSYVTGQVMEVAGGWNL</sequence>
<keyword evidence="4" id="KW-1185">Reference proteome</keyword>
<dbReference type="SUPFAM" id="SSF51735">
    <property type="entry name" value="NAD(P)-binding Rossmann-fold domains"/>
    <property type="match status" value="1"/>
</dbReference>